<dbReference type="Pfam" id="PF00665">
    <property type="entry name" value="rve"/>
    <property type="match status" value="1"/>
</dbReference>
<evidence type="ECO:0000259" key="11">
    <source>
        <dbReference type="PROSITE" id="PS50879"/>
    </source>
</evidence>
<keyword evidence="13" id="KW-1185">Reference proteome</keyword>
<dbReference type="InterPro" id="IPR003308">
    <property type="entry name" value="Integrase_Zn-bd_dom_N"/>
</dbReference>
<dbReference type="PROSITE" id="PS50994">
    <property type="entry name" value="INTEGRASE"/>
    <property type="match status" value="1"/>
</dbReference>
<keyword evidence="2" id="KW-0808">Transferase</keyword>
<feature type="domain" description="RNase H type-1" evidence="11">
    <location>
        <begin position="21"/>
        <end position="152"/>
    </location>
</feature>
<keyword evidence="7" id="KW-0378">Hydrolase</keyword>
<keyword evidence="9" id="KW-0863">Zinc-finger</keyword>
<dbReference type="InterPro" id="IPR002156">
    <property type="entry name" value="RNaseH_domain"/>
</dbReference>
<evidence type="ECO:0000256" key="5">
    <source>
        <dbReference type="ARBA" id="ARBA00022723"/>
    </source>
</evidence>
<dbReference type="GO" id="GO:0008270">
    <property type="term" value="F:zinc ion binding"/>
    <property type="evidence" value="ECO:0007669"/>
    <property type="project" value="UniProtKB-KW"/>
</dbReference>
<evidence type="ECO:0000256" key="6">
    <source>
        <dbReference type="ARBA" id="ARBA00022759"/>
    </source>
</evidence>
<evidence type="ECO:0000256" key="1">
    <source>
        <dbReference type="ARBA" id="ARBA00012493"/>
    </source>
</evidence>
<dbReference type="EC" id="2.7.7.49" evidence="1"/>
<dbReference type="KEGG" id="bbis:104983165"/>
<dbReference type="AlphaFoldDB" id="A0A6P3GN51"/>
<feature type="non-terminal residue" evidence="14">
    <location>
        <position position="1"/>
    </location>
</feature>
<dbReference type="SUPFAM" id="SSF46919">
    <property type="entry name" value="N-terminal Zn binding domain of HIV integrase"/>
    <property type="match status" value="1"/>
</dbReference>
<dbReference type="RefSeq" id="XP_010830931.1">
    <property type="nucleotide sequence ID" value="XM_010832629.1"/>
</dbReference>
<dbReference type="PANTHER" id="PTHR41694">
    <property type="entry name" value="ENDOGENOUS RETROVIRUS GROUP K MEMBER POL PROTEIN"/>
    <property type="match status" value="1"/>
</dbReference>
<dbReference type="InterPro" id="IPR012337">
    <property type="entry name" value="RNaseH-like_sf"/>
</dbReference>
<evidence type="ECO:0000313" key="13">
    <source>
        <dbReference type="Proteomes" id="UP000515208"/>
    </source>
</evidence>
<dbReference type="Pfam" id="PF00075">
    <property type="entry name" value="RNase_H"/>
    <property type="match status" value="1"/>
</dbReference>
<evidence type="ECO:0000256" key="3">
    <source>
        <dbReference type="ARBA" id="ARBA00022695"/>
    </source>
</evidence>
<dbReference type="GO" id="GO:0035613">
    <property type="term" value="F:RNA stem-loop binding"/>
    <property type="evidence" value="ECO:0007669"/>
    <property type="project" value="TreeGrafter"/>
</dbReference>
<dbReference type="GO" id="GO:0004523">
    <property type="term" value="F:RNA-DNA hybrid ribonuclease activity"/>
    <property type="evidence" value="ECO:0007669"/>
    <property type="project" value="InterPro"/>
</dbReference>
<proteinExistence type="predicted"/>
<feature type="domain" description="Integrase catalytic" evidence="12">
    <location>
        <begin position="207"/>
        <end position="365"/>
    </location>
</feature>
<dbReference type="PROSITE" id="PS50876">
    <property type="entry name" value="ZF_INTEGRASE"/>
    <property type="match status" value="1"/>
</dbReference>
<dbReference type="InterPro" id="IPR036397">
    <property type="entry name" value="RNaseH_sf"/>
</dbReference>
<organism evidence="13 14">
    <name type="scientific">Bison bison bison</name>
    <name type="common">North American plains bison</name>
    <dbReference type="NCBI Taxonomy" id="43346"/>
    <lineage>
        <taxon>Eukaryota</taxon>
        <taxon>Metazoa</taxon>
        <taxon>Chordata</taxon>
        <taxon>Craniata</taxon>
        <taxon>Vertebrata</taxon>
        <taxon>Euteleostomi</taxon>
        <taxon>Mammalia</taxon>
        <taxon>Eutheria</taxon>
        <taxon>Laurasiatheria</taxon>
        <taxon>Artiodactyla</taxon>
        <taxon>Ruminantia</taxon>
        <taxon>Pecora</taxon>
        <taxon>Bovidae</taxon>
        <taxon>Bovinae</taxon>
        <taxon>Bison</taxon>
    </lineage>
</organism>
<dbReference type="GeneID" id="104983165"/>
<keyword evidence="4" id="KW-0540">Nuclease</keyword>
<dbReference type="PROSITE" id="PS50879">
    <property type="entry name" value="RNASE_H_1"/>
    <property type="match status" value="1"/>
</dbReference>
<keyword evidence="9" id="KW-0862">Zinc</keyword>
<evidence type="ECO:0000256" key="7">
    <source>
        <dbReference type="ARBA" id="ARBA00022801"/>
    </source>
</evidence>
<dbReference type="InterPro" id="IPR017856">
    <property type="entry name" value="Integrase-like_N"/>
</dbReference>
<keyword evidence="5" id="KW-0479">Metal-binding</keyword>
<dbReference type="PANTHER" id="PTHR41694:SF3">
    <property type="entry name" value="RNA-DIRECTED DNA POLYMERASE-RELATED"/>
    <property type="match status" value="1"/>
</dbReference>
<dbReference type="GO" id="GO:0015074">
    <property type="term" value="P:DNA integration"/>
    <property type="evidence" value="ECO:0007669"/>
    <property type="project" value="InterPro"/>
</dbReference>
<dbReference type="InterPro" id="IPR001584">
    <property type="entry name" value="Integrase_cat-core"/>
</dbReference>
<keyword evidence="3" id="KW-0548">Nucleotidyltransferase</keyword>
<gene>
    <name evidence="14" type="primary">LOC104983165</name>
</gene>
<evidence type="ECO:0000256" key="8">
    <source>
        <dbReference type="ARBA" id="ARBA00022918"/>
    </source>
</evidence>
<feature type="domain" description="Integrase-type" evidence="10">
    <location>
        <begin position="153"/>
        <end position="194"/>
    </location>
</feature>
<evidence type="ECO:0000256" key="2">
    <source>
        <dbReference type="ARBA" id="ARBA00022679"/>
    </source>
</evidence>
<dbReference type="Gene3D" id="3.30.420.10">
    <property type="entry name" value="Ribonuclease H-like superfamily/Ribonuclease H"/>
    <property type="match status" value="2"/>
</dbReference>
<dbReference type="Pfam" id="PF02022">
    <property type="entry name" value="Integrase_Zn"/>
    <property type="match status" value="1"/>
</dbReference>
<evidence type="ECO:0000313" key="14">
    <source>
        <dbReference type="RefSeq" id="XP_010830931.1"/>
    </source>
</evidence>
<keyword evidence="8" id="KW-0695">RNA-directed DNA polymerase</keyword>
<keyword evidence="6" id="KW-0255">Endonuclease</keyword>
<evidence type="ECO:0000259" key="12">
    <source>
        <dbReference type="PROSITE" id="PS50994"/>
    </source>
</evidence>
<protein>
    <recommendedName>
        <fullName evidence="1">RNA-directed DNA polymerase</fullName>
        <ecNumber evidence="1">2.7.7.49</ecNumber>
    </recommendedName>
</protein>
<dbReference type="Gene3D" id="1.10.10.200">
    <property type="match status" value="1"/>
</dbReference>
<accession>A0A6P3GN51</accession>
<evidence type="ECO:0000256" key="4">
    <source>
        <dbReference type="ARBA" id="ARBA00022722"/>
    </source>
</evidence>
<reference evidence="14" key="1">
    <citation type="submission" date="2025-08" db="UniProtKB">
        <authorList>
            <consortium name="RefSeq"/>
        </authorList>
    </citation>
    <scope>IDENTIFICATION</scope>
    <source>
        <tissue evidence="14">Blood</tissue>
    </source>
</reference>
<evidence type="ECO:0000259" key="10">
    <source>
        <dbReference type="PROSITE" id="PS50876"/>
    </source>
</evidence>
<sequence length="475" mass="53616">ILQFVHYHQFLFPKIIVSQPLADTLTVFTDGSSNGIASLIIQDNTAAWRTNYKSAQEVELFAILQALLQISAPFNLYSDSQYITRALKTIETVPFIGILNSTIQTLFRDIQHLICSRVNKCYFSHIRAHSGLPRPLARGNALADEATRMIFPSLQQMAKTSHSLHHQNSHSLRLQFGITREAARQIVQQCQTCPQFFSIPHYGVNPRGLLPNDIWQMDVTHIPEFGKQKFVHVTIDTFSGFLHASLQSGEASKHCIAHCIKCFAVMGIPKTIKTDNGPGYTGKKFQLFCTQLSISHKTGIPYNPQGQGIIEWAHQTLKHKLQKLKKGKLYVSTPSNSLNHALFVLNFLQLDICGRSAAQRFWNFDAQTIRHKVFWKDPFVGKWYGPDPVNLGTRACLCFPTGCRSAALAAGKPHGARSRDLIDLAGWHRHQTIRRLLEIKENQKAHVNEFRLFLHLKREQSGLLETIASSCTLTT</sequence>
<dbReference type="OrthoDB" id="9809143at2759"/>
<dbReference type="Proteomes" id="UP000515208">
    <property type="component" value="Unplaced"/>
</dbReference>
<name>A0A6P3GN51_BISBB</name>
<dbReference type="SUPFAM" id="SSF53098">
    <property type="entry name" value="Ribonuclease H-like"/>
    <property type="match status" value="2"/>
</dbReference>
<evidence type="ECO:0000256" key="9">
    <source>
        <dbReference type="PROSITE-ProRule" id="PRU00450"/>
    </source>
</evidence>
<dbReference type="GO" id="GO:0003964">
    <property type="term" value="F:RNA-directed DNA polymerase activity"/>
    <property type="evidence" value="ECO:0007669"/>
    <property type="project" value="UniProtKB-KW"/>
</dbReference>